<dbReference type="CDD" id="cd06850">
    <property type="entry name" value="biotinyl_domain"/>
    <property type="match status" value="1"/>
</dbReference>
<dbReference type="PROSITE" id="PS00188">
    <property type="entry name" value="BIOTIN"/>
    <property type="match status" value="1"/>
</dbReference>
<reference evidence="1 2" key="1">
    <citation type="submission" date="2019-04" db="EMBL/GenBank/DDBJ databases">
        <authorList>
            <person name="Ashton P.M."/>
            <person name="Dallman T."/>
            <person name="Nair S."/>
            <person name="De Pinna E."/>
            <person name="Peters T."/>
            <person name="Grant K."/>
        </authorList>
    </citation>
    <scope>NUCLEOTIDE SEQUENCE [LARGE SCALE GENOMIC DNA]</scope>
    <source>
        <strain evidence="1 2">OXC2299</strain>
    </source>
</reference>
<dbReference type="SUPFAM" id="SSF51569">
    <property type="entry name" value="Aldolase"/>
    <property type="match status" value="1"/>
</dbReference>
<dbReference type="GO" id="GO:0006094">
    <property type="term" value="P:gluconeogenesis"/>
    <property type="evidence" value="ECO:0007669"/>
    <property type="project" value="TreeGrafter"/>
</dbReference>
<dbReference type="CDD" id="cd07937">
    <property type="entry name" value="DRE_TIM_PC_TC_5S"/>
    <property type="match status" value="1"/>
</dbReference>
<dbReference type="InterPro" id="IPR001882">
    <property type="entry name" value="Biotin_BS"/>
</dbReference>
<dbReference type="Proteomes" id="UP000358933">
    <property type="component" value="Unassembled WGS sequence"/>
</dbReference>
<dbReference type="PROSITE" id="PS50991">
    <property type="entry name" value="PYR_CT"/>
    <property type="match status" value="1"/>
</dbReference>
<dbReference type="PROSITE" id="PS50968">
    <property type="entry name" value="BIOTINYL_LIPOYL"/>
    <property type="match status" value="1"/>
</dbReference>
<dbReference type="Pfam" id="PF00364">
    <property type="entry name" value="Biotin_lipoyl"/>
    <property type="match status" value="1"/>
</dbReference>
<dbReference type="PANTHER" id="PTHR43778">
    <property type="entry name" value="PYRUVATE CARBOXYLASE"/>
    <property type="match status" value="1"/>
</dbReference>
<dbReference type="AlphaFoldDB" id="A0A3M8KEP0"/>
<dbReference type="GO" id="GO:0004736">
    <property type="term" value="F:pyruvate carboxylase activity"/>
    <property type="evidence" value="ECO:0007669"/>
    <property type="project" value="TreeGrafter"/>
</dbReference>
<proteinExistence type="predicted"/>
<dbReference type="Gene3D" id="3.20.20.70">
    <property type="entry name" value="Aldolase class I"/>
    <property type="match status" value="1"/>
</dbReference>
<dbReference type="Pfam" id="PF02436">
    <property type="entry name" value="PYC_OADA"/>
    <property type="match status" value="1"/>
</dbReference>
<dbReference type="InterPro" id="IPR000089">
    <property type="entry name" value="Biotin_lipoyl"/>
</dbReference>
<dbReference type="GO" id="GO:0005737">
    <property type="term" value="C:cytoplasm"/>
    <property type="evidence" value="ECO:0007669"/>
    <property type="project" value="TreeGrafter"/>
</dbReference>
<dbReference type="InterPro" id="IPR000891">
    <property type="entry name" value="PYR_CT"/>
</dbReference>
<name>A0A3M8KEP0_CAMJU</name>
<protein>
    <submittedName>
        <fullName evidence="1">Biotin attachment protein</fullName>
    </submittedName>
</protein>
<dbReference type="Gene3D" id="2.40.50.100">
    <property type="match status" value="1"/>
</dbReference>
<dbReference type="InterPro" id="IPR003379">
    <property type="entry name" value="Carboxylase_cons_dom"/>
</dbReference>
<evidence type="ECO:0000313" key="1">
    <source>
        <dbReference type="EMBL" id="EAK8194189.1"/>
    </source>
</evidence>
<dbReference type="Pfam" id="PF00682">
    <property type="entry name" value="HMGL-like"/>
    <property type="match status" value="1"/>
</dbReference>
<accession>A0A3M8KEP0</accession>
<dbReference type="RefSeq" id="WP_002859573.1">
    <property type="nucleotide sequence ID" value="NZ_AP028332.1"/>
</dbReference>
<dbReference type="InterPro" id="IPR055268">
    <property type="entry name" value="PCB-like"/>
</dbReference>
<evidence type="ECO:0000313" key="2">
    <source>
        <dbReference type="Proteomes" id="UP000358933"/>
    </source>
</evidence>
<sequence length="599" mass="66004">MAKKFIDVMDTSFRDGFQSVYGARVLMDDFFPAVEAAKEAGITHFEFGGGARFQSLYFYLNEDAFTMMDRFRAIVGKDANLQTLARGVNTVTLDTGNSELIDLHAKLFAKHGTTTIRNFDALNDVNNLKFSGECIVKHGLKHEITITLMDLPSNCKGAHDVPFYEKILKEILTAEIPFHSICFKDASGTSNPNKIYKTIKMARKILPQDTHIRLHTHETAGVSIACYLAALEAGVDGIDLAAAPVSGGTSQPDILTMMHALKGKDYDLGGLEEEKILRYEEVLKDCLKEYFLPPEATMVNPLIPFSPMPGGALTANTQMMRDNNILDKFPQVIHAMREVVEKGGFGTSVTPVSQFYFQQAFNNVMFGPWKKIAEGYGKMVLGYFGKTPVTPDANIVELASKQLNLEPTTELAINIADKDESKSIAYTKTLLEKEGIETSEENIFIAAACKEKGIAFLKGEAKVNIRKLASMPKPMSVDENKFTVAVNGNKYHVEVSYGFDKDVNVKSVKKVEENKNIISSNSTSSVDAENEILAGISGNVFKIYVNEGEEVKSGQAIMVLEAMKMEIEVNAPKDGIILELCIKIGDTVNEGEVLAIYKN</sequence>
<dbReference type="SUPFAM" id="SSF51230">
    <property type="entry name" value="Single hybrid motif"/>
    <property type="match status" value="1"/>
</dbReference>
<dbReference type="PANTHER" id="PTHR43778:SF2">
    <property type="entry name" value="PYRUVATE CARBOXYLASE, MITOCHONDRIAL"/>
    <property type="match status" value="1"/>
</dbReference>
<organism evidence="1 2">
    <name type="scientific">Campylobacter jejuni</name>
    <dbReference type="NCBI Taxonomy" id="197"/>
    <lineage>
        <taxon>Bacteria</taxon>
        <taxon>Pseudomonadati</taxon>
        <taxon>Campylobacterota</taxon>
        <taxon>Epsilonproteobacteria</taxon>
        <taxon>Campylobacterales</taxon>
        <taxon>Campylobacteraceae</taxon>
        <taxon>Campylobacter</taxon>
    </lineage>
</organism>
<gene>
    <name evidence="1" type="ORF">E7N58_08590</name>
</gene>
<comment type="caution">
    <text evidence="1">The sequence shown here is derived from an EMBL/GenBank/DDBJ whole genome shotgun (WGS) entry which is preliminary data.</text>
</comment>
<dbReference type="EMBL" id="AACJKW010000014">
    <property type="protein sequence ID" value="EAK8194189.1"/>
    <property type="molecule type" value="Genomic_DNA"/>
</dbReference>
<dbReference type="SUPFAM" id="SSF89000">
    <property type="entry name" value="post-HMGL domain-like"/>
    <property type="match status" value="1"/>
</dbReference>
<dbReference type="InterPro" id="IPR011053">
    <property type="entry name" value="Single_hybrid_motif"/>
</dbReference>
<dbReference type="InterPro" id="IPR013785">
    <property type="entry name" value="Aldolase_TIM"/>
</dbReference>